<evidence type="ECO:0000313" key="2">
    <source>
        <dbReference type="EMBL" id="TCS85211.1"/>
    </source>
</evidence>
<sequence length="213" mass="22902">MKRLGYFFGMILLAACAGPGQNDKTAGSGGAAQSETLAGANESIDAETNRPAATNAVYQLILDTDTVPGRLDPDVISGLNEPLRALAAFYAAMGGTNCHGETCELTTALGLGKQGSDAHKELIKNYFPGDPVAATVLKQDCYLRPSGASSFSDFEYLTITSRGDTTQVDYSLMAYNRGDVKFIKGPDTYLFKDSIYTKLERHLRTHVKNEEAL</sequence>
<evidence type="ECO:0000256" key="1">
    <source>
        <dbReference type="SAM" id="SignalP"/>
    </source>
</evidence>
<dbReference type="PROSITE" id="PS51257">
    <property type="entry name" value="PROKAR_LIPOPROTEIN"/>
    <property type="match status" value="1"/>
</dbReference>
<gene>
    <name evidence="2" type="ORF">EDD80_11481</name>
</gene>
<protein>
    <recommendedName>
        <fullName evidence="4">Lipoprotein</fullName>
    </recommendedName>
</protein>
<accession>A0A4R3KMW0</accession>
<feature type="chain" id="PRO_5020228699" description="Lipoprotein" evidence="1">
    <location>
        <begin position="18"/>
        <end position="213"/>
    </location>
</feature>
<keyword evidence="1" id="KW-0732">Signal</keyword>
<organism evidence="2 3">
    <name type="scientific">Anseongella ginsenosidimutans</name>
    <dbReference type="NCBI Taxonomy" id="496056"/>
    <lineage>
        <taxon>Bacteria</taxon>
        <taxon>Pseudomonadati</taxon>
        <taxon>Bacteroidota</taxon>
        <taxon>Sphingobacteriia</taxon>
        <taxon>Sphingobacteriales</taxon>
        <taxon>Sphingobacteriaceae</taxon>
        <taxon>Anseongella</taxon>
    </lineage>
</organism>
<dbReference type="OrthoDB" id="703626at2"/>
<dbReference type="EMBL" id="SMAD01000014">
    <property type="protein sequence ID" value="TCS85211.1"/>
    <property type="molecule type" value="Genomic_DNA"/>
</dbReference>
<proteinExistence type="predicted"/>
<keyword evidence="3" id="KW-1185">Reference proteome</keyword>
<dbReference type="AlphaFoldDB" id="A0A4R3KMW0"/>
<reference evidence="2 3" key="1">
    <citation type="submission" date="2019-03" db="EMBL/GenBank/DDBJ databases">
        <title>Genomic Encyclopedia of Type Strains, Phase IV (KMG-IV): sequencing the most valuable type-strain genomes for metagenomic binning, comparative biology and taxonomic classification.</title>
        <authorList>
            <person name="Goeker M."/>
        </authorList>
    </citation>
    <scope>NUCLEOTIDE SEQUENCE [LARGE SCALE GENOMIC DNA]</scope>
    <source>
        <strain evidence="2 3">DSM 21100</strain>
    </source>
</reference>
<dbReference type="Proteomes" id="UP000295807">
    <property type="component" value="Unassembled WGS sequence"/>
</dbReference>
<comment type="caution">
    <text evidence="2">The sequence shown here is derived from an EMBL/GenBank/DDBJ whole genome shotgun (WGS) entry which is preliminary data.</text>
</comment>
<evidence type="ECO:0008006" key="4">
    <source>
        <dbReference type="Google" id="ProtNLM"/>
    </source>
</evidence>
<dbReference type="RefSeq" id="WP_132130422.1">
    <property type="nucleotide sequence ID" value="NZ_CP042432.1"/>
</dbReference>
<feature type="signal peptide" evidence="1">
    <location>
        <begin position="1"/>
        <end position="17"/>
    </location>
</feature>
<name>A0A4R3KMW0_9SPHI</name>
<evidence type="ECO:0000313" key="3">
    <source>
        <dbReference type="Proteomes" id="UP000295807"/>
    </source>
</evidence>